<comment type="caution">
    <text evidence="1">The sequence shown here is derived from an EMBL/GenBank/DDBJ whole genome shotgun (WGS) entry which is preliminary data.</text>
</comment>
<dbReference type="Proteomes" id="UP000540519">
    <property type="component" value="Unassembled WGS sequence"/>
</dbReference>
<accession>A0A7X2ZVB6</accession>
<evidence type="ECO:0000313" key="2">
    <source>
        <dbReference type="Proteomes" id="UP000540519"/>
    </source>
</evidence>
<dbReference type="AlphaFoldDB" id="A0A7X2ZVB6"/>
<reference evidence="1 2" key="1">
    <citation type="journal article" date="2019" name="Mar. Drugs">
        <title>Comparative Genomics and CAZyme Genome Repertoires of Marine Zobellia amurskyensis KMM 3526(T) and Zobellia laminariae KMM 3676(T).</title>
        <authorList>
            <person name="Chernysheva N."/>
            <person name="Bystritskaya E."/>
            <person name="Stenkova A."/>
            <person name="Golovkin I."/>
            <person name="Nedashkovskaya O."/>
            <person name="Isaeva M."/>
        </authorList>
    </citation>
    <scope>NUCLEOTIDE SEQUENCE [LARGE SCALE GENOMIC DNA]</scope>
    <source>
        <strain evidence="1 2">KMM 3526</strain>
    </source>
</reference>
<sequence length="139" mass="16300">MQNAKENFIANSRKTVASTNEDEIGLLLPKDKLWKSQIDNFTTDEKIILMHLFYQNRAQIKQPEFLKFIMITGGFFDSQIFNKDYKNSKLYRNLSEGPKYFKSKAKRDILTSLKHKIAPFKMIVIQHKLDLELISANLQ</sequence>
<protein>
    <submittedName>
        <fullName evidence="1">Uncharacterized protein</fullName>
    </submittedName>
</protein>
<gene>
    <name evidence="1" type="ORF">D9O36_14595</name>
</gene>
<organism evidence="1 2">
    <name type="scientific">Zobellia amurskyensis</name>
    <dbReference type="NCBI Taxonomy" id="248905"/>
    <lineage>
        <taxon>Bacteria</taxon>
        <taxon>Pseudomonadati</taxon>
        <taxon>Bacteroidota</taxon>
        <taxon>Flavobacteriia</taxon>
        <taxon>Flavobacteriales</taxon>
        <taxon>Flavobacteriaceae</taxon>
        <taxon>Zobellia</taxon>
    </lineage>
</organism>
<proteinExistence type="predicted"/>
<keyword evidence="2" id="KW-1185">Reference proteome</keyword>
<dbReference type="EMBL" id="RCNR01000031">
    <property type="protein sequence ID" value="MUH37078.1"/>
    <property type="molecule type" value="Genomic_DNA"/>
</dbReference>
<name>A0A7X2ZVB6_9FLAO</name>
<evidence type="ECO:0000313" key="1">
    <source>
        <dbReference type="EMBL" id="MUH37078.1"/>
    </source>
</evidence>
<dbReference type="RefSeq" id="WP_155600467.1">
    <property type="nucleotide sequence ID" value="NZ_RCNR01000031.1"/>
</dbReference>